<keyword evidence="3" id="KW-1185">Reference proteome</keyword>
<dbReference type="InterPro" id="IPR000073">
    <property type="entry name" value="AB_hydrolase_1"/>
</dbReference>
<dbReference type="SUPFAM" id="SSF53474">
    <property type="entry name" value="alpha/beta-Hydrolases"/>
    <property type="match status" value="1"/>
</dbReference>
<dbReference type="HOGENOM" id="CLU_1096854_0_0_9"/>
<dbReference type="Pfam" id="PF12697">
    <property type="entry name" value="Abhydrolase_6"/>
    <property type="match status" value="1"/>
</dbReference>
<dbReference type="InterPro" id="IPR029058">
    <property type="entry name" value="AB_hydrolase_fold"/>
</dbReference>
<evidence type="ECO:0000313" key="3">
    <source>
        <dbReference type="Proteomes" id="UP000001946"/>
    </source>
</evidence>
<evidence type="ECO:0000313" key="2">
    <source>
        <dbReference type="EMBL" id="BAE84608.1"/>
    </source>
</evidence>
<feature type="domain" description="AB hydrolase-1" evidence="1">
    <location>
        <begin position="23"/>
        <end position="250"/>
    </location>
</feature>
<dbReference type="eggNOG" id="COG0596">
    <property type="taxonomic scope" value="Bacteria"/>
</dbReference>
<organism evidence="2 3">
    <name type="scientific">Desulfitobacterium hafniense (strain Y51)</name>
    <dbReference type="NCBI Taxonomy" id="138119"/>
    <lineage>
        <taxon>Bacteria</taxon>
        <taxon>Bacillati</taxon>
        <taxon>Bacillota</taxon>
        <taxon>Clostridia</taxon>
        <taxon>Eubacteriales</taxon>
        <taxon>Desulfitobacteriaceae</taxon>
        <taxon>Desulfitobacterium</taxon>
    </lineage>
</organism>
<gene>
    <name evidence="2" type="ordered locus">DSY2819</name>
</gene>
<reference evidence="2 3" key="1">
    <citation type="journal article" date="2006" name="J. Bacteriol.">
        <title>Complete genome sequence of the dehalorespiring bacterium Desulfitobacterium hafniense Y51 and comparison with Dehalococcoides ethenogenes 195.</title>
        <authorList>
            <person name="Nonaka H."/>
            <person name="Keresztes G."/>
            <person name="Shinoda Y."/>
            <person name="Ikenaga Y."/>
            <person name="Abe M."/>
            <person name="Naito K."/>
            <person name="Inatomi K."/>
            <person name="Furukawa K."/>
            <person name="Inui M."/>
            <person name="Yukawa H."/>
        </authorList>
    </citation>
    <scope>NUCLEOTIDE SEQUENCE [LARGE SCALE GENOMIC DNA]</scope>
    <source>
        <strain evidence="2 3">Y51</strain>
    </source>
</reference>
<protein>
    <recommendedName>
        <fullName evidence="1">AB hydrolase-1 domain-containing protein</fullName>
    </recommendedName>
</protein>
<dbReference type="Proteomes" id="UP000001946">
    <property type="component" value="Chromosome"/>
</dbReference>
<dbReference type="Gene3D" id="3.40.50.1820">
    <property type="entry name" value="alpha/beta hydrolase"/>
    <property type="match status" value="1"/>
</dbReference>
<proteinExistence type="predicted"/>
<dbReference type="KEGG" id="dsy:DSY2819"/>
<accession>Q24TN4</accession>
<dbReference type="STRING" id="138119.DSY2819"/>
<dbReference type="ESTHER" id="deshd-b8fsw0">
    <property type="family name" value="6_AlphaBeta_hydrolase"/>
</dbReference>
<sequence>MMMSMKKGNCKLHRMGEPHGPKVLLIHGAGFYWQTCFARIIRDLKDRYCLLIPELEGHTAHPREYMVSVEETAGKLGEALEELRVDKVQAIYGVSLGASVAVEMAIRDKIKVMNLLLDGGQYEAMGEMTEQYANIMADAFLKLLAGEHLPSPVKENMGFAANNDVEVLQPLIYGQITREALLHAFLAAYRYDLKGKNARVEARVSVMIGGNEIYGAQFTPLLEEISKQPLDIYEFPNRGHAEVLSKEPEKISRLIREILNYC</sequence>
<dbReference type="EMBL" id="AP008230">
    <property type="protein sequence ID" value="BAE84608.1"/>
    <property type="molecule type" value="Genomic_DNA"/>
</dbReference>
<name>Q24TN4_DESHY</name>
<evidence type="ECO:0000259" key="1">
    <source>
        <dbReference type="Pfam" id="PF12697"/>
    </source>
</evidence>
<dbReference type="AlphaFoldDB" id="Q24TN4"/>